<evidence type="ECO:0000313" key="3">
    <source>
        <dbReference type="Proteomes" id="UP000256388"/>
    </source>
</evidence>
<dbReference type="InterPro" id="IPR002192">
    <property type="entry name" value="PPDK_AMP/ATP-bd"/>
</dbReference>
<name>A0A3E0ABD8_9CHLR</name>
<dbReference type="Gene3D" id="3.30.470.20">
    <property type="entry name" value="ATP-grasp fold, B domain"/>
    <property type="match status" value="1"/>
</dbReference>
<keyword evidence="2" id="KW-0418">Kinase</keyword>
<keyword evidence="2" id="KW-0808">Transferase</keyword>
<evidence type="ECO:0000259" key="1">
    <source>
        <dbReference type="Pfam" id="PF01326"/>
    </source>
</evidence>
<dbReference type="Pfam" id="PF01326">
    <property type="entry name" value="PPDK_N"/>
    <property type="match status" value="1"/>
</dbReference>
<accession>A0A3E0ABD8</accession>
<dbReference type="Gene3D" id="3.30.1490.20">
    <property type="entry name" value="ATP-grasp fold, A domain"/>
    <property type="match status" value="1"/>
</dbReference>
<reference evidence="2 3" key="1">
    <citation type="submission" date="2018-08" db="EMBL/GenBank/DDBJ databases">
        <title>Genomic Encyclopedia of Type Strains, Phase IV (KMG-IV): sequencing the most valuable type-strain genomes for metagenomic binning, comparative biology and taxonomic classification.</title>
        <authorList>
            <person name="Goeker M."/>
        </authorList>
    </citation>
    <scope>NUCLEOTIDE SEQUENCE [LARGE SCALE GENOMIC DNA]</scope>
    <source>
        <strain evidence="2 3">DSM 23923</strain>
    </source>
</reference>
<feature type="domain" description="Pyruvate phosphate dikinase AMP/ATP-binding" evidence="1">
    <location>
        <begin position="187"/>
        <end position="569"/>
    </location>
</feature>
<dbReference type="Proteomes" id="UP000256388">
    <property type="component" value="Unassembled WGS sequence"/>
</dbReference>
<comment type="caution">
    <text evidence="2">The sequence shown here is derived from an EMBL/GenBank/DDBJ whole genome shotgun (WGS) entry which is preliminary data.</text>
</comment>
<protein>
    <submittedName>
        <fullName evidence="2">Pyruvate phosphate dikinase-like enzyme</fullName>
    </submittedName>
</protein>
<gene>
    <name evidence="2" type="ORF">DFR64_2003</name>
</gene>
<dbReference type="GO" id="GO:0016301">
    <property type="term" value="F:kinase activity"/>
    <property type="evidence" value="ECO:0007669"/>
    <property type="project" value="UniProtKB-KW"/>
</dbReference>
<dbReference type="InterPro" id="IPR013815">
    <property type="entry name" value="ATP_grasp_subdomain_1"/>
</dbReference>
<organism evidence="2 3">
    <name type="scientific">Pelolinea submarina</name>
    <dbReference type="NCBI Taxonomy" id="913107"/>
    <lineage>
        <taxon>Bacteria</taxon>
        <taxon>Bacillati</taxon>
        <taxon>Chloroflexota</taxon>
        <taxon>Anaerolineae</taxon>
        <taxon>Anaerolineales</taxon>
        <taxon>Anaerolineaceae</taxon>
        <taxon>Pelolinea</taxon>
    </lineage>
</organism>
<evidence type="ECO:0000313" key="2">
    <source>
        <dbReference type="EMBL" id="REG08631.1"/>
    </source>
</evidence>
<keyword evidence="3" id="KW-1185">Reference proteome</keyword>
<sequence>MSITLALGQYPMLSSRIRSKMRHELYKHAIIEKHEFEELVRKQAIRTQELEGLRNPVGEEPTELWEERIIRVRDQMTDLTFSQHLSFDLFQNIITDILNERGVQLADPNLTFNPEQAPQELIFEHAWAILRLPPEEREKYEHHLEESRVVLIRTMISDQLPYVNIAKRWFTIPDLAEIRKRKIGAGRVGGKAAGMLLAYRILTEELPEEMKSHLRKPEYYFIGSNEMYAFFTMNDLERWNDQKYKDEEHMRADYPKLVKDFAAGHLPTDILEKLEGILEDIGKRPLIVRSSSLLEDSFGTSFAGKYESIFLSNQGSPKENLKALSNAITRVYASTLNPDALLYRRSKGLQDYDERMALLIMAVEGKPYKGNFLPDAAGVAFSRNLYRWAPQIRREDGFVRLVWGLGTRAVDRVGNDYPRLIALSHPLLRPTPDQRTMERCSQQYVDLINLEKNKMETVSIHSVLDPEYPPLRYIAQLKEEGYFTSLHSRLMENDKDRLVLTFEDLMRRSPFAEYMRQILQTLERCYQYPVDLEFTMQINEESNGDPDLLFTFLQCRPQSRLAESKEISIPGHLPENDVILQTRFMVPQGMLDNIEYVAFVPPGEYFKLSVNERFELARIIGKLNEKLKGRQFILVGPGRWGSTNVDLGIPVGYSDVFNTRALVEMSGKDIGPSPEPSLGTHFFQDLLEAQIYPLAIYLDDPQSTFQPSFFYHSPNCIEEFIPAEENIKERLRLIKIDDYRKDHMLRLVMDEEHSTAIGYLLPKAK</sequence>
<dbReference type="EMBL" id="QUMS01000002">
    <property type="protein sequence ID" value="REG08631.1"/>
    <property type="molecule type" value="Genomic_DNA"/>
</dbReference>
<dbReference type="AlphaFoldDB" id="A0A3E0ABD8"/>
<proteinExistence type="predicted"/>
<dbReference type="GO" id="GO:0005524">
    <property type="term" value="F:ATP binding"/>
    <property type="evidence" value="ECO:0007669"/>
    <property type="project" value="InterPro"/>
</dbReference>
<keyword evidence="2" id="KW-0670">Pyruvate</keyword>
<dbReference type="SUPFAM" id="SSF56059">
    <property type="entry name" value="Glutathione synthetase ATP-binding domain-like"/>
    <property type="match status" value="1"/>
</dbReference>